<dbReference type="EC" id="3.6.1.11" evidence="2"/>
<dbReference type="Proteomes" id="UP000537126">
    <property type="component" value="Unassembled WGS sequence"/>
</dbReference>
<evidence type="ECO:0000259" key="1">
    <source>
        <dbReference type="Pfam" id="PF02541"/>
    </source>
</evidence>
<protein>
    <submittedName>
        <fullName evidence="2">Exopolyphosphatase/guanosine-5'-triphosphate, 3'-diphosphate pyrophosphatase</fullName>
        <ecNumber evidence="2">3.6.1.11</ecNumber>
        <ecNumber evidence="2">3.6.1.40</ecNumber>
    </submittedName>
</protein>
<dbReference type="AlphaFoldDB" id="A0A846MRY4"/>
<keyword evidence="3" id="KW-1185">Reference proteome</keyword>
<gene>
    <name evidence="2" type="ORF">FHS56_001738</name>
</gene>
<dbReference type="PANTHER" id="PTHR30005">
    <property type="entry name" value="EXOPOLYPHOSPHATASE"/>
    <property type="match status" value="1"/>
</dbReference>
<dbReference type="RefSeq" id="WP_166919704.1">
    <property type="nucleotide sequence ID" value="NZ_JAASRN010000002.1"/>
</dbReference>
<dbReference type="Pfam" id="PF02541">
    <property type="entry name" value="Ppx-GppA"/>
    <property type="match status" value="1"/>
</dbReference>
<dbReference type="Gene3D" id="3.30.420.40">
    <property type="match status" value="1"/>
</dbReference>
<dbReference type="PANTHER" id="PTHR30005:SF0">
    <property type="entry name" value="RETROGRADE REGULATION PROTEIN 2"/>
    <property type="match status" value="1"/>
</dbReference>
<keyword evidence="2" id="KW-0378">Hydrolase</keyword>
<comment type="caution">
    <text evidence="2">The sequence shown here is derived from an EMBL/GenBank/DDBJ whole genome shotgun (WGS) entry which is preliminary data.</text>
</comment>
<dbReference type="EC" id="3.6.1.40" evidence="2"/>
<feature type="domain" description="Ppx/GppA phosphatase N-terminal" evidence="1">
    <location>
        <begin position="47"/>
        <end position="323"/>
    </location>
</feature>
<accession>A0A846MRY4</accession>
<name>A0A846MRY4_9BACT</name>
<dbReference type="CDD" id="cd24055">
    <property type="entry name" value="ASKHA_NBD_ChPPX-like"/>
    <property type="match status" value="1"/>
</dbReference>
<dbReference type="GO" id="GO:0004309">
    <property type="term" value="F:exopolyphosphatase activity"/>
    <property type="evidence" value="ECO:0007669"/>
    <property type="project" value="UniProtKB-EC"/>
</dbReference>
<dbReference type="InterPro" id="IPR050273">
    <property type="entry name" value="GppA/Ppx_hydrolase"/>
</dbReference>
<evidence type="ECO:0000313" key="3">
    <source>
        <dbReference type="Proteomes" id="UP000537126"/>
    </source>
</evidence>
<dbReference type="InterPro" id="IPR003695">
    <property type="entry name" value="Ppx_GppA_N"/>
</dbReference>
<dbReference type="InterPro" id="IPR043129">
    <property type="entry name" value="ATPase_NBD"/>
</dbReference>
<dbReference type="SUPFAM" id="SSF53067">
    <property type="entry name" value="Actin-like ATPase domain"/>
    <property type="match status" value="2"/>
</dbReference>
<evidence type="ECO:0000313" key="2">
    <source>
        <dbReference type="EMBL" id="NIK74225.1"/>
    </source>
</evidence>
<sequence>MKTQSKYCKNKLQKLYESPLSVMDLGTNTFHLLIAKLKNPLPDYQPFEVIHKEKIAVKIGQNGISRGIINEQAQTRMFEALRYFRLSLAEYDINPGEVEAMATSALRNASNGTWLVQKIKEEFGLNIQIIDGEEEAELIYYGVKAYMPIGSAPALIMDIGGGSVEFIIGTDREILWKKSFEMGAQRLFDLFMHHDPIHPQDIELLRHYLAQELEPLFEACRQYRPVYLIGSSGTFDTLKDIEEAQTGMPCDEITFSQFEKIHWQLLKKNRQERLNIAGMSEMRVDMIVVASILLHYVMHQVGLSYLKVSLYALKEGVLFKKLTHLLTT</sequence>
<dbReference type="GO" id="GO:0008894">
    <property type="term" value="F:guanosine-5'-triphosphate,3'-diphosphate diphosphatase activity"/>
    <property type="evidence" value="ECO:0007669"/>
    <property type="project" value="UniProtKB-EC"/>
</dbReference>
<dbReference type="Gene3D" id="3.30.420.150">
    <property type="entry name" value="Exopolyphosphatase. Domain 2"/>
    <property type="match status" value="1"/>
</dbReference>
<reference evidence="2 3" key="1">
    <citation type="submission" date="2020-03" db="EMBL/GenBank/DDBJ databases">
        <title>Genomic Encyclopedia of Type Strains, Phase IV (KMG-IV): sequencing the most valuable type-strain genomes for metagenomic binning, comparative biology and taxonomic classification.</title>
        <authorList>
            <person name="Goeker M."/>
        </authorList>
    </citation>
    <scope>NUCLEOTIDE SEQUENCE [LARGE SCALE GENOMIC DNA]</scope>
    <source>
        <strain evidence="2 3">DSM 5718</strain>
    </source>
</reference>
<organism evidence="2 3">
    <name type="scientific">Thermonema lapsum</name>
    <dbReference type="NCBI Taxonomy" id="28195"/>
    <lineage>
        <taxon>Bacteria</taxon>
        <taxon>Pseudomonadati</taxon>
        <taxon>Bacteroidota</taxon>
        <taxon>Cytophagia</taxon>
        <taxon>Cytophagales</taxon>
        <taxon>Thermonemataceae</taxon>
        <taxon>Thermonema</taxon>
    </lineage>
</organism>
<proteinExistence type="predicted"/>
<dbReference type="EMBL" id="JAASRN010000002">
    <property type="protein sequence ID" value="NIK74225.1"/>
    <property type="molecule type" value="Genomic_DNA"/>
</dbReference>